<dbReference type="Proteomes" id="UP000054549">
    <property type="component" value="Unassembled WGS sequence"/>
</dbReference>
<organism evidence="8 9">
    <name type="scientific">Amanita muscaria (strain Koide BX008)</name>
    <dbReference type="NCBI Taxonomy" id="946122"/>
    <lineage>
        <taxon>Eukaryota</taxon>
        <taxon>Fungi</taxon>
        <taxon>Dikarya</taxon>
        <taxon>Basidiomycota</taxon>
        <taxon>Agaricomycotina</taxon>
        <taxon>Agaricomycetes</taxon>
        <taxon>Agaricomycetidae</taxon>
        <taxon>Agaricales</taxon>
        <taxon>Pluteineae</taxon>
        <taxon>Amanitaceae</taxon>
        <taxon>Amanita</taxon>
    </lineage>
</organism>
<keyword evidence="4 7" id="KW-0560">Oxidoreductase</keyword>
<dbReference type="GO" id="GO:0016705">
    <property type="term" value="F:oxidoreductase activity, acting on paired donors, with incorporation or reduction of molecular oxygen"/>
    <property type="evidence" value="ECO:0007669"/>
    <property type="project" value="InterPro"/>
</dbReference>
<name>A0A0C2THX3_AMAMK</name>
<evidence type="ECO:0000256" key="2">
    <source>
        <dbReference type="ARBA" id="ARBA00010617"/>
    </source>
</evidence>
<dbReference type="OrthoDB" id="1844152at2759"/>
<dbReference type="PROSITE" id="PS00086">
    <property type="entry name" value="CYTOCHROME_P450"/>
    <property type="match status" value="1"/>
</dbReference>
<feature type="binding site" description="axial binding residue" evidence="6">
    <location>
        <position position="330"/>
    </location>
    <ligand>
        <name>heme</name>
        <dbReference type="ChEBI" id="CHEBI:30413"/>
    </ligand>
    <ligandPart>
        <name>Fe</name>
        <dbReference type="ChEBI" id="CHEBI:18248"/>
    </ligandPart>
</feature>
<proteinExistence type="inferred from homology"/>
<dbReference type="InterPro" id="IPR002401">
    <property type="entry name" value="Cyt_P450_E_grp-I"/>
</dbReference>
<dbReference type="CDD" id="cd11041">
    <property type="entry name" value="CYP503A1-like"/>
    <property type="match status" value="1"/>
</dbReference>
<dbReference type="GO" id="GO:0004497">
    <property type="term" value="F:monooxygenase activity"/>
    <property type="evidence" value="ECO:0007669"/>
    <property type="project" value="UniProtKB-KW"/>
</dbReference>
<dbReference type="InterPro" id="IPR036396">
    <property type="entry name" value="Cyt_P450_sf"/>
</dbReference>
<keyword evidence="6 7" id="KW-0349">Heme</keyword>
<dbReference type="HOGENOM" id="CLU_022195_1_0_1"/>
<dbReference type="Gene3D" id="1.10.630.10">
    <property type="entry name" value="Cytochrome P450"/>
    <property type="match status" value="1"/>
</dbReference>
<dbReference type="STRING" id="946122.A0A0C2THX3"/>
<evidence type="ECO:0000256" key="1">
    <source>
        <dbReference type="ARBA" id="ARBA00001971"/>
    </source>
</evidence>
<comment type="cofactor">
    <cofactor evidence="1 6">
        <name>heme</name>
        <dbReference type="ChEBI" id="CHEBI:30413"/>
    </cofactor>
</comment>
<dbReference type="Pfam" id="PF00067">
    <property type="entry name" value="p450"/>
    <property type="match status" value="1"/>
</dbReference>
<evidence type="ECO:0000313" key="8">
    <source>
        <dbReference type="EMBL" id="KIL66539.1"/>
    </source>
</evidence>
<evidence type="ECO:0000256" key="6">
    <source>
        <dbReference type="PIRSR" id="PIRSR602401-1"/>
    </source>
</evidence>
<accession>A0A0C2THX3</accession>
<keyword evidence="7" id="KW-0503">Monooxygenase</keyword>
<evidence type="ECO:0000256" key="4">
    <source>
        <dbReference type="ARBA" id="ARBA00023002"/>
    </source>
</evidence>
<keyword evidence="5 6" id="KW-0408">Iron</keyword>
<evidence type="ECO:0000256" key="7">
    <source>
        <dbReference type="RuleBase" id="RU000461"/>
    </source>
</evidence>
<dbReference type="EMBL" id="KN818235">
    <property type="protein sequence ID" value="KIL66539.1"/>
    <property type="molecule type" value="Genomic_DNA"/>
</dbReference>
<evidence type="ECO:0008006" key="10">
    <source>
        <dbReference type="Google" id="ProtNLM"/>
    </source>
</evidence>
<keyword evidence="3 6" id="KW-0479">Metal-binding</keyword>
<dbReference type="SUPFAM" id="SSF48264">
    <property type="entry name" value="Cytochrome P450"/>
    <property type="match status" value="1"/>
</dbReference>
<dbReference type="InterPro" id="IPR001128">
    <property type="entry name" value="Cyt_P450"/>
</dbReference>
<dbReference type="AlphaFoldDB" id="A0A0C2THX3"/>
<dbReference type="InParanoid" id="A0A0C2THX3"/>
<evidence type="ECO:0000256" key="3">
    <source>
        <dbReference type="ARBA" id="ARBA00022723"/>
    </source>
</evidence>
<dbReference type="PRINTS" id="PR00463">
    <property type="entry name" value="EP450I"/>
</dbReference>
<sequence length="385" mass="44178">MGPDLFQNRYHVEVVKLPLTRNIGPKFADIQDEIETAFNDQIKFQGNEWATVVAFPTIMDIVCRTSNRMFVGLPLCRDPDYLQLNKQFTIDLVKTVRILDLFPSFLGPIVIRLLPDLSRGIERGYKHLEPIFKDRLEQEARLGKDRPERPNDAISWLIEYSNSEQSETERIRNLVIRMLQINFAAIHTTTMSFTHVLYDLAARPEYVQPMRDEVEAMIREEGWSKTAIGKMKKLDSFIKESLRFSGFLLTSMRRKVMKDFTFSNGMTIPAGNTIAVPLATHFDSKYYPDADNFDGFRFEKMRNGEGMENRHQIVSLDLNYMLFGHGRHACPGRFFAANELKAMLAHILLNYDVQMANGGGRPANLAVGSTTIPNPTAQVMFRKRV</sequence>
<evidence type="ECO:0000256" key="5">
    <source>
        <dbReference type="ARBA" id="ARBA00023004"/>
    </source>
</evidence>
<keyword evidence="9" id="KW-1185">Reference proteome</keyword>
<dbReference type="PANTHER" id="PTHR46206">
    <property type="entry name" value="CYTOCHROME P450"/>
    <property type="match status" value="1"/>
</dbReference>
<gene>
    <name evidence="8" type="ORF">M378DRAFT_160521</name>
</gene>
<evidence type="ECO:0000313" key="9">
    <source>
        <dbReference type="Proteomes" id="UP000054549"/>
    </source>
</evidence>
<protein>
    <recommendedName>
        <fullName evidence="10">Cytochrome P450</fullName>
    </recommendedName>
</protein>
<dbReference type="GO" id="GO:0005506">
    <property type="term" value="F:iron ion binding"/>
    <property type="evidence" value="ECO:0007669"/>
    <property type="project" value="InterPro"/>
</dbReference>
<dbReference type="GO" id="GO:0020037">
    <property type="term" value="F:heme binding"/>
    <property type="evidence" value="ECO:0007669"/>
    <property type="project" value="InterPro"/>
</dbReference>
<comment type="similarity">
    <text evidence="2 7">Belongs to the cytochrome P450 family.</text>
</comment>
<dbReference type="InterPro" id="IPR017972">
    <property type="entry name" value="Cyt_P450_CS"/>
</dbReference>
<reference evidence="8 9" key="1">
    <citation type="submission" date="2014-04" db="EMBL/GenBank/DDBJ databases">
        <title>Evolutionary Origins and Diversification of the Mycorrhizal Mutualists.</title>
        <authorList>
            <consortium name="DOE Joint Genome Institute"/>
            <consortium name="Mycorrhizal Genomics Consortium"/>
            <person name="Kohler A."/>
            <person name="Kuo A."/>
            <person name="Nagy L.G."/>
            <person name="Floudas D."/>
            <person name="Copeland A."/>
            <person name="Barry K.W."/>
            <person name="Cichocki N."/>
            <person name="Veneault-Fourrey C."/>
            <person name="LaButti K."/>
            <person name="Lindquist E.A."/>
            <person name="Lipzen A."/>
            <person name="Lundell T."/>
            <person name="Morin E."/>
            <person name="Murat C."/>
            <person name="Riley R."/>
            <person name="Ohm R."/>
            <person name="Sun H."/>
            <person name="Tunlid A."/>
            <person name="Henrissat B."/>
            <person name="Grigoriev I.V."/>
            <person name="Hibbett D.S."/>
            <person name="Martin F."/>
        </authorList>
    </citation>
    <scope>NUCLEOTIDE SEQUENCE [LARGE SCALE GENOMIC DNA]</scope>
    <source>
        <strain evidence="8 9">Koide BX008</strain>
    </source>
</reference>